<feature type="transmembrane region" description="Helical" evidence="1">
    <location>
        <begin position="175"/>
        <end position="200"/>
    </location>
</feature>
<dbReference type="InterPro" id="IPR036890">
    <property type="entry name" value="HATPase_C_sf"/>
</dbReference>
<dbReference type="Gene3D" id="3.30.565.10">
    <property type="entry name" value="Histidine kinase-like ATPase, C-terminal domain"/>
    <property type="match status" value="1"/>
</dbReference>
<feature type="transmembrane region" description="Helical" evidence="1">
    <location>
        <begin position="28"/>
        <end position="48"/>
    </location>
</feature>
<keyword evidence="1" id="KW-0812">Transmembrane</keyword>
<dbReference type="GO" id="GO:0016020">
    <property type="term" value="C:membrane"/>
    <property type="evidence" value="ECO:0007669"/>
    <property type="project" value="InterPro"/>
</dbReference>
<feature type="transmembrane region" description="Helical" evidence="1">
    <location>
        <begin position="6"/>
        <end position="23"/>
    </location>
</feature>
<keyword evidence="4" id="KW-1185">Reference proteome</keyword>
<protein>
    <submittedName>
        <fullName evidence="3">Sensor histidine kinase</fullName>
    </submittedName>
</protein>
<evidence type="ECO:0000259" key="2">
    <source>
        <dbReference type="Pfam" id="PF06580"/>
    </source>
</evidence>
<feature type="transmembrane region" description="Helical" evidence="1">
    <location>
        <begin position="78"/>
        <end position="101"/>
    </location>
</feature>
<keyword evidence="1" id="KW-0472">Membrane</keyword>
<reference evidence="3 4" key="1">
    <citation type="submission" date="2019-11" db="EMBL/GenBank/DDBJ databases">
        <title>Pedobacter sp. HMF7056 Genome sequencing and assembly.</title>
        <authorList>
            <person name="Kang H."/>
            <person name="Kim H."/>
            <person name="Joh K."/>
        </authorList>
    </citation>
    <scope>NUCLEOTIDE SEQUENCE [LARGE SCALE GENOMIC DNA]</scope>
    <source>
        <strain evidence="3 4">HMF7056</strain>
    </source>
</reference>
<dbReference type="InterPro" id="IPR010559">
    <property type="entry name" value="Sig_transdc_His_kin_internal"/>
</dbReference>
<feature type="transmembrane region" description="Helical" evidence="1">
    <location>
        <begin position="140"/>
        <end position="163"/>
    </location>
</feature>
<dbReference type="PANTHER" id="PTHR34220">
    <property type="entry name" value="SENSOR HISTIDINE KINASE YPDA"/>
    <property type="match status" value="1"/>
</dbReference>
<dbReference type="PANTHER" id="PTHR34220:SF7">
    <property type="entry name" value="SENSOR HISTIDINE KINASE YPDA"/>
    <property type="match status" value="1"/>
</dbReference>
<gene>
    <name evidence="3" type="ORF">GS398_08370</name>
</gene>
<name>A0A7K1XWE0_9SPHI</name>
<dbReference type="SUPFAM" id="SSF55874">
    <property type="entry name" value="ATPase domain of HSP90 chaperone/DNA topoisomerase II/histidine kinase"/>
    <property type="match status" value="1"/>
</dbReference>
<accession>A0A7K1XWE0</accession>
<feature type="transmembrane region" description="Helical" evidence="1">
    <location>
        <begin position="113"/>
        <end position="134"/>
    </location>
</feature>
<dbReference type="AlphaFoldDB" id="A0A7K1XWE0"/>
<feature type="domain" description="Signal transduction histidine kinase internal region" evidence="2">
    <location>
        <begin position="252"/>
        <end position="328"/>
    </location>
</feature>
<keyword evidence="3" id="KW-0418">Kinase</keyword>
<keyword evidence="3" id="KW-0808">Transferase</keyword>
<feature type="transmembrane region" description="Helical" evidence="1">
    <location>
        <begin position="206"/>
        <end position="225"/>
    </location>
</feature>
<comment type="caution">
    <text evidence="3">The sequence shown here is derived from an EMBL/GenBank/DDBJ whole genome shotgun (WGS) entry which is preliminary data.</text>
</comment>
<sequence length="442" mass="50749">MVRYTVLYASFVLLILNITPALLSRRNVALNVIFCLFLFVGLGLIFAVTDTWLRGYVVVDHPDLDAFYGQVFKENMIYGFWLMMMFVFYTAIKYAASYILLNTNKIAPKYQAISRECAVALVIWMIIMLMMMGGNAPKEAIGLVGLIAPFAIGLYWYSIYDFIPRVLAAKQKFGAYLRLVALSVAAGTLPISFIVLIIYYSWDAGLIINLFNAGFQLLITAPLAWQVYKRRESMNTELHQLKTDLGRSEAGLDFLRSQINPHFLFNSLNTLYGTALQENSERTANGIQKLGDMMRFMIHENHQDKIVLARELDYLRNYIDLQLLRTQESPDIRVDVNIEEALIDKRIAPMLLIPFIENAFKHGISLSKPSWIRITLNTNENELYFDVYNSIHPRSGDDPEKDHSGIGLNNVKQRLALLYPDKHKLIIRETAREFFIHLTVQY</sequence>
<evidence type="ECO:0000313" key="4">
    <source>
        <dbReference type="Proteomes" id="UP000451233"/>
    </source>
</evidence>
<evidence type="ECO:0000256" key="1">
    <source>
        <dbReference type="SAM" id="Phobius"/>
    </source>
</evidence>
<dbReference type="GO" id="GO:0000155">
    <property type="term" value="F:phosphorelay sensor kinase activity"/>
    <property type="evidence" value="ECO:0007669"/>
    <property type="project" value="InterPro"/>
</dbReference>
<evidence type="ECO:0000313" key="3">
    <source>
        <dbReference type="EMBL" id="MXV15314.1"/>
    </source>
</evidence>
<dbReference type="Proteomes" id="UP000451233">
    <property type="component" value="Unassembled WGS sequence"/>
</dbReference>
<dbReference type="InterPro" id="IPR050640">
    <property type="entry name" value="Bact_2-comp_sensor_kinase"/>
</dbReference>
<keyword evidence="1" id="KW-1133">Transmembrane helix</keyword>
<dbReference type="Pfam" id="PF06580">
    <property type="entry name" value="His_kinase"/>
    <property type="match status" value="1"/>
</dbReference>
<organism evidence="3 4">
    <name type="scientific">Hufsiella ginkgonis</name>
    <dbReference type="NCBI Taxonomy" id="2695274"/>
    <lineage>
        <taxon>Bacteria</taxon>
        <taxon>Pseudomonadati</taxon>
        <taxon>Bacteroidota</taxon>
        <taxon>Sphingobacteriia</taxon>
        <taxon>Sphingobacteriales</taxon>
        <taxon>Sphingobacteriaceae</taxon>
        <taxon>Hufsiella</taxon>
    </lineage>
</organism>
<proteinExistence type="predicted"/>
<dbReference type="EMBL" id="WVHS01000002">
    <property type="protein sequence ID" value="MXV15314.1"/>
    <property type="molecule type" value="Genomic_DNA"/>
</dbReference>